<dbReference type="AlphaFoldDB" id="A0A091D466"/>
<gene>
    <name evidence="1" type="ORF">H920_12735</name>
</gene>
<proteinExistence type="predicted"/>
<reference evidence="1 2" key="1">
    <citation type="submission" date="2013-11" db="EMBL/GenBank/DDBJ databases">
        <title>The Damaraland mole rat (Fukomys damarensis) genome and evolution of African mole rats.</title>
        <authorList>
            <person name="Gladyshev V.N."/>
            <person name="Fang X."/>
        </authorList>
    </citation>
    <scope>NUCLEOTIDE SEQUENCE [LARGE SCALE GENOMIC DNA]</scope>
    <source>
        <tissue evidence="1">Liver</tissue>
    </source>
</reference>
<organism evidence="1 2">
    <name type="scientific">Fukomys damarensis</name>
    <name type="common">Damaraland mole rat</name>
    <name type="synonym">Cryptomys damarensis</name>
    <dbReference type="NCBI Taxonomy" id="885580"/>
    <lineage>
        <taxon>Eukaryota</taxon>
        <taxon>Metazoa</taxon>
        <taxon>Chordata</taxon>
        <taxon>Craniata</taxon>
        <taxon>Vertebrata</taxon>
        <taxon>Euteleostomi</taxon>
        <taxon>Mammalia</taxon>
        <taxon>Eutheria</taxon>
        <taxon>Euarchontoglires</taxon>
        <taxon>Glires</taxon>
        <taxon>Rodentia</taxon>
        <taxon>Hystricomorpha</taxon>
        <taxon>Bathyergidae</taxon>
        <taxon>Fukomys</taxon>
    </lineage>
</organism>
<keyword evidence="2" id="KW-1185">Reference proteome</keyword>
<sequence length="126" mass="13983">MPVMWEADRGQLGGEGIRLIRPLERSPGARFRGNGTDGYLLHRCLPLTRKSAWEAWFWGKRCWLWTGPDTTPPLPGQPRRSSVSLLTAAALPDTHHDVSHEGALGLLCADFTLVANLLSEKAVRLE</sequence>
<protein>
    <submittedName>
        <fullName evidence="1">Uncharacterized protein</fullName>
    </submittedName>
</protein>
<name>A0A091D466_FUKDA</name>
<evidence type="ECO:0000313" key="1">
    <source>
        <dbReference type="EMBL" id="KFO25817.1"/>
    </source>
</evidence>
<accession>A0A091D466</accession>
<dbReference type="EMBL" id="KN123330">
    <property type="protein sequence ID" value="KFO25817.1"/>
    <property type="molecule type" value="Genomic_DNA"/>
</dbReference>
<evidence type="ECO:0000313" key="2">
    <source>
        <dbReference type="Proteomes" id="UP000028990"/>
    </source>
</evidence>
<dbReference type="Proteomes" id="UP000028990">
    <property type="component" value="Unassembled WGS sequence"/>
</dbReference>